<dbReference type="Pfam" id="PF05437">
    <property type="entry name" value="AzlD"/>
    <property type="match status" value="1"/>
</dbReference>
<proteinExistence type="predicted"/>
<sequence>MNLWLGILVGSAAVYSWKFIGHLVPRRLLDNPRIAASANYLTIALMAALVGIQTFTKGQQLVIDARLAAVLMAVLLTALRVPFLIMVASSAALAALIRLFF</sequence>
<dbReference type="InterPro" id="IPR008407">
    <property type="entry name" value="Brnchd-chn_aa_trnsp_AzlD"/>
</dbReference>
<accession>A0A6J7KGN3</accession>
<keyword evidence="1" id="KW-0472">Membrane</keyword>
<keyword evidence="1" id="KW-0812">Transmembrane</keyword>
<dbReference type="EMBL" id="CAFBNO010000023">
    <property type="protein sequence ID" value="CAB4954635.1"/>
    <property type="molecule type" value="Genomic_DNA"/>
</dbReference>
<organism evidence="2">
    <name type="scientific">freshwater metagenome</name>
    <dbReference type="NCBI Taxonomy" id="449393"/>
    <lineage>
        <taxon>unclassified sequences</taxon>
        <taxon>metagenomes</taxon>
        <taxon>ecological metagenomes</taxon>
    </lineage>
</organism>
<feature type="transmembrane region" description="Helical" evidence="1">
    <location>
        <begin position="34"/>
        <end position="55"/>
    </location>
</feature>
<name>A0A6J7KGN3_9ZZZZ</name>
<protein>
    <submittedName>
        <fullName evidence="2">Unannotated protein</fullName>
    </submittedName>
</protein>
<gene>
    <name evidence="2" type="ORF">UFOPK3837_00656</name>
</gene>
<dbReference type="AlphaFoldDB" id="A0A6J7KGN3"/>
<reference evidence="2" key="1">
    <citation type="submission" date="2020-05" db="EMBL/GenBank/DDBJ databases">
        <authorList>
            <person name="Chiriac C."/>
            <person name="Salcher M."/>
            <person name="Ghai R."/>
            <person name="Kavagutti S V."/>
        </authorList>
    </citation>
    <scope>NUCLEOTIDE SEQUENCE</scope>
</reference>
<evidence type="ECO:0000256" key="1">
    <source>
        <dbReference type="SAM" id="Phobius"/>
    </source>
</evidence>
<feature type="transmembrane region" description="Helical" evidence="1">
    <location>
        <begin position="67"/>
        <end position="100"/>
    </location>
</feature>
<keyword evidence="1" id="KW-1133">Transmembrane helix</keyword>
<evidence type="ECO:0000313" key="2">
    <source>
        <dbReference type="EMBL" id="CAB4954635.1"/>
    </source>
</evidence>